<evidence type="ECO:0000256" key="6">
    <source>
        <dbReference type="ARBA" id="ARBA00023170"/>
    </source>
</evidence>
<feature type="transmembrane region" description="Helical" evidence="8">
    <location>
        <begin position="337"/>
        <end position="357"/>
    </location>
</feature>
<evidence type="ECO:0000259" key="10">
    <source>
        <dbReference type="Pfam" id="PF18611"/>
    </source>
</evidence>
<dbReference type="Proteomes" id="UP000694871">
    <property type="component" value="Unplaced"/>
</dbReference>
<feature type="domain" description="Type I cytokine receptor cytokine-binding" evidence="9">
    <location>
        <begin position="139"/>
        <end position="239"/>
    </location>
</feature>
<dbReference type="InterPro" id="IPR013783">
    <property type="entry name" value="Ig-like_fold"/>
</dbReference>
<keyword evidence="4 8" id="KW-1133">Transmembrane helix</keyword>
<dbReference type="PANTHER" id="PTHR23037:SF46">
    <property type="entry name" value="INTERLEUKIN 5 RECEPTOR SUBUNIT ALPHA"/>
    <property type="match status" value="1"/>
</dbReference>
<dbReference type="SUPFAM" id="SSF49265">
    <property type="entry name" value="Fibronectin type III"/>
    <property type="match status" value="2"/>
</dbReference>
<dbReference type="RefSeq" id="XP_015278557.1">
    <property type="nucleotide sequence ID" value="XM_015423071.1"/>
</dbReference>
<keyword evidence="7" id="KW-0325">Glycoprotein</keyword>
<keyword evidence="6" id="KW-0675">Receptor</keyword>
<dbReference type="GeneID" id="107120384"/>
<dbReference type="PANTHER" id="PTHR23037">
    <property type="entry name" value="CYTOKINE RECEPTOR"/>
    <property type="match status" value="1"/>
</dbReference>
<evidence type="ECO:0000256" key="7">
    <source>
        <dbReference type="ARBA" id="ARBA00023180"/>
    </source>
</evidence>
<gene>
    <name evidence="12" type="primary">LOC107120384</name>
</gene>
<feature type="transmembrane region" description="Helical" evidence="8">
    <location>
        <begin position="7"/>
        <end position="24"/>
    </location>
</feature>
<dbReference type="Pfam" id="PF09240">
    <property type="entry name" value="IL6Ra-bind"/>
    <property type="match status" value="1"/>
</dbReference>
<dbReference type="Gene3D" id="2.60.40.10">
    <property type="entry name" value="Immunoglobulins"/>
    <property type="match status" value="2"/>
</dbReference>
<evidence type="ECO:0000313" key="11">
    <source>
        <dbReference type="Proteomes" id="UP000694871"/>
    </source>
</evidence>
<proteinExistence type="predicted"/>
<dbReference type="InterPro" id="IPR015321">
    <property type="entry name" value="TypeI_recpt_CBD"/>
</dbReference>
<evidence type="ECO:0000256" key="3">
    <source>
        <dbReference type="ARBA" id="ARBA00022729"/>
    </source>
</evidence>
<evidence type="ECO:0000256" key="5">
    <source>
        <dbReference type="ARBA" id="ARBA00023136"/>
    </source>
</evidence>
<keyword evidence="11" id="KW-1185">Reference proteome</keyword>
<evidence type="ECO:0000256" key="1">
    <source>
        <dbReference type="ARBA" id="ARBA00004479"/>
    </source>
</evidence>
<dbReference type="InterPro" id="IPR040907">
    <property type="entry name" value="IL3Ra_N"/>
</dbReference>
<dbReference type="Pfam" id="PF18611">
    <property type="entry name" value="IL3Ra_N"/>
    <property type="match status" value="1"/>
</dbReference>
<protein>
    <submittedName>
        <fullName evidence="12">Granulocyte-macrophage colony-stimulating factor receptor subunit alpha-like</fullName>
    </submittedName>
</protein>
<evidence type="ECO:0000256" key="8">
    <source>
        <dbReference type="SAM" id="Phobius"/>
    </source>
</evidence>
<accession>A0ABM1KXX0</accession>
<evidence type="ECO:0000256" key="4">
    <source>
        <dbReference type="ARBA" id="ARBA00022989"/>
    </source>
</evidence>
<dbReference type="InterPro" id="IPR036116">
    <property type="entry name" value="FN3_sf"/>
</dbReference>
<keyword evidence="2 8" id="KW-0812">Transmembrane</keyword>
<sequence>MVTTLGFADVVWLIFLYAIFYAALPNVQGSKENKHRLYRCNLDETVKKPSSVILNWKVDRENMEMTWDSNVTVAQCSVDTPRKTCDYGIIEQNSTMCYFDSVSLHEGATFIIKIKYLNQTLSDSVYFPPQETDGTSAENFSCVLYNDSSVNCTWNAGRNAPADVQYFLYLKYNTEYSGKDREQKRECPHYINNTLGRHIACHIPKMNFDSNNDAYYFYVNGSSKKSHIRYYDVLLKPCSHERLGPPQAITQNCSKLPSKCRIQWTPPLNNEYCCCIRYEIKDEIKNTTELITYNYKDIDVDERHILRIRSLKNQYVNSEWSEPIVLDPPSQPIPSSAIILIPVAVGTILIILILVFLCKRYRIWHKLTVPVPQPKDLFQQYSKNTEKEWMEPIPTACEPDEKITFIEEVTDGFKK</sequence>
<reference evidence="12" key="1">
    <citation type="submission" date="2025-08" db="UniProtKB">
        <authorList>
            <consortium name="RefSeq"/>
        </authorList>
    </citation>
    <scope>IDENTIFICATION</scope>
</reference>
<organism evidence="11 12">
    <name type="scientific">Gekko japonicus</name>
    <name type="common">Schlegel's Japanese gecko</name>
    <dbReference type="NCBI Taxonomy" id="146911"/>
    <lineage>
        <taxon>Eukaryota</taxon>
        <taxon>Metazoa</taxon>
        <taxon>Chordata</taxon>
        <taxon>Craniata</taxon>
        <taxon>Vertebrata</taxon>
        <taxon>Euteleostomi</taxon>
        <taxon>Lepidosauria</taxon>
        <taxon>Squamata</taxon>
        <taxon>Bifurcata</taxon>
        <taxon>Gekkota</taxon>
        <taxon>Gekkonidae</taxon>
        <taxon>Gekkoninae</taxon>
        <taxon>Gekko</taxon>
    </lineage>
</organism>
<comment type="subcellular location">
    <subcellularLocation>
        <location evidence="1">Membrane</location>
        <topology evidence="1">Single-pass type I membrane protein</topology>
    </subcellularLocation>
</comment>
<evidence type="ECO:0000256" key="2">
    <source>
        <dbReference type="ARBA" id="ARBA00022692"/>
    </source>
</evidence>
<keyword evidence="3" id="KW-0732">Signal</keyword>
<keyword evidence="5 8" id="KW-0472">Membrane</keyword>
<feature type="domain" description="IL-3 receptor alpha chain N-terminal" evidence="10">
    <location>
        <begin position="53"/>
        <end position="128"/>
    </location>
</feature>
<evidence type="ECO:0000313" key="12">
    <source>
        <dbReference type="RefSeq" id="XP_015278557.1"/>
    </source>
</evidence>
<evidence type="ECO:0000259" key="9">
    <source>
        <dbReference type="Pfam" id="PF09240"/>
    </source>
</evidence>
<name>A0ABM1KXX0_GEKJA</name>